<dbReference type="Proteomes" id="UP000186141">
    <property type="component" value="Unassembled WGS sequence"/>
</dbReference>
<organism evidence="2 3">
    <name type="scientific">Gemmobacter megaterium</name>
    <dbReference type="NCBI Taxonomy" id="1086013"/>
    <lineage>
        <taxon>Bacteria</taxon>
        <taxon>Pseudomonadati</taxon>
        <taxon>Pseudomonadota</taxon>
        <taxon>Alphaproteobacteria</taxon>
        <taxon>Rhodobacterales</taxon>
        <taxon>Paracoccaceae</taxon>
        <taxon>Gemmobacter</taxon>
    </lineage>
</organism>
<feature type="signal peptide" evidence="1">
    <location>
        <begin position="1"/>
        <end position="19"/>
    </location>
</feature>
<accession>A0A1N7QMN8</accession>
<dbReference type="AlphaFoldDB" id="A0A1N7QMN8"/>
<protein>
    <submittedName>
        <fullName evidence="2">Uncharacterized protein</fullName>
    </submittedName>
</protein>
<sequence length="98" mass="9984">MKRFAATLAIALVSATAAAAQVGTDVAVTRNEPANLFVTPSELALLPAETVTITSGAQIEVPADTAFTARERALLGLDATALVSETVFPGSNEAASLR</sequence>
<dbReference type="RefSeq" id="WP_076534298.1">
    <property type="nucleotide sequence ID" value="NZ_BMEH01000015.1"/>
</dbReference>
<evidence type="ECO:0000313" key="2">
    <source>
        <dbReference type="EMBL" id="SIT24064.1"/>
    </source>
</evidence>
<keyword evidence="1" id="KW-0732">Signal</keyword>
<dbReference type="EMBL" id="FTOT01000016">
    <property type="protein sequence ID" value="SIT24064.1"/>
    <property type="molecule type" value="Genomic_DNA"/>
</dbReference>
<evidence type="ECO:0000313" key="3">
    <source>
        <dbReference type="Proteomes" id="UP000186141"/>
    </source>
</evidence>
<gene>
    <name evidence="2" type="ORF">SAMN05421774_1166</name>
</gene>
<evidence type="ECO:0000256" key="1">
    <source>
        <dbReference type="SAM" id="SignalP"/>
    </source>
</evidence>
<proteinExistence type="predicted"/>
<name>A0A1N7QMN8_9RHOB</name>
<feature type="chain" id="PRO_5013269846" evidence="1">
    <location>
        <begin position="20"/>
        <end position="98"/>
    </location>
</feature>
<keyword evidence="3" id="KW-1185">Reference proteome</keyword>
<reference evidence="2 3" key="1">
    <citation type="submission" date="2017-01" db="EMBL/GenBank/DDBJ databases">
        <authorList>
            <person name="Mah S.A."/>
            <person name="Swanson W.J."/>
            <person name="Moy G.W."/>
            <person name="Vacquier V.D."/>
        </authorList>
    </citation>
    <scope>NUCLEOTIDE SEQUENCE [LARGE SCALE GENOMIC DNA]</scope>
    <source>
        <strain evidence="2 3">DSM 26375</strain>
    </source>
</reference>
<dbReference type="STRING" id="1086013.SAMN05421774_1166"/>